<evidence type="ECO:0000313" key="2">
    <source>
        <dbReference type="Proteomes" id="UP000002039"/>
    </source>
</evidence>
<evidence type="ECO:0000313" key="1">
    <source>
        <dbReference type="EMBL" id="OAT00714.1"/>
    </source>
</evidence>
<dbReference type="EMBL" id="EQ999975">
    <property type="protein sequence ID" value="OAT00714.1"/>
    <property type="molecule type" value="Genomic_DNA"/>
</dbReference>
<dbReference type="RefSeq" id="XP_045280441.1">
    <property type="nucleotide sequence ID" value="XM_045425937.1"/>
</dbReference>
<organism evidence="1 2">
    <name type="scientific">Ajellomyces dermatitidis (strain ER-3 / ATCC MYA-2586)</name>
    <name type="common">Blastomyces dermatitidis</name>
    <dbReference type="NCBI Taxonomy" id="559297"/>
    <lineage>
        <taxon>Eukaryota</taxon>
        <taxon>Fungi</taxon>
        <taxon>Dikarya</taxon>
        <taxon>Ascomycota</taxon>
        <taxon>Pezizomycotina</taxon>
        <taxon>Eurotiomycetes</taxon>
        <taxon>Eurotiomycetidae</taxon>
        <taxon>Onygenales</taxon>
        <taxon>Ajellomycetaceae</taxon>
        <taxon>Blastomyces</taxon>
    </lineage>
</organism>
<gene>
    <name evidence="1" type="ORF">BDCG_16745</name>
</gene>
<name>A0ABX2VU49_AJEDR</name>
<protein>
    <submittedName>
        <fullName evidence="1">Uncharacterized protein</fullName>
    </submittedName>
</protein>
<accession>A0ABX2VU49</accession>
<reference evidence="2" key="1">
    <citation type="journal article" date="2015" name="PLoS Genet.">
        <title>The dynamic genome and transcriptome of the human fungal pathogen Blastomyces and close relative Emmonsia.</title>
        <authorList>
            <person name="Munoz J.F."/>
            <person name="Gauthier G.M."/>
            <person name="Desjardins C.A."/>
            <person name="Gallo J.E."/>
            <person name="Holder J."/>
            <person name="Sullivan T.D."/>
            <person name="Marty A.J."/>
            <person name="Carmen J.C."/>
            <person name="Chen Z."/>
            <person name="Ding L."/>
            <person name="Gujja S."/>
            <person name="Magrini V."/>
            <person name="Misas E."/>
            <person name="Mitreva M."/>
            <person name="Priest M."/>
            <person name="Saif S."/>
            <person name="Whiston E.A."/>
            <person name="Young S."/>
            <person name="Zeng Q."/>
            <person name="Goldman W.E."/>
            <person name="Mardis E.R."/>
            <person name="Taylor J.W."/>
            <person name="McEwen J.G."/>
            <person name="Clay O.K."/>
            <person name="Klein B.S."/>
            <person name="Cuomo C.A."/>
        </authorList>
    </citation>
    <scope>NUCLEOTIDE SEQUENCE [LARGE SCALE GENOMIC DNA]</scope>
    <source>
        <strain evidence="2">ER-3 / ATCC MYA-2586</strain>
    </source>
</reference>
<proteinExistence type="predicted"/>
<keyword evidence="2" id="KW-1185">Reference proteome</keyword>
<dbReference type="Proteomes" id="UP000002039">
    <property type="component" value="Unassembled WGS sequence"/>
</dbReference>
<sequence>MLQKAILEWSSRAWEQGIAAHNRMLYQSLTKWIGMTPGDIDESDVESHDPEGRSNDMGGIQDWFANTREGYTLNGNSLPSYDTVMTS</sequence>
<dbReference type="GeneID" id="69031637"/>